<dbReference type="InterPro" id="IPR003691">
    <property type="entry name" value="FluC"/>
</dbReference>
<dbReference type="AlphaFoldDB" id="A0A1H4JF00"/>
<evidence type="ECO:0000313" key="12">
    <source>
        <dbReference type="Proteomes" id="UP000199183"/>
    </source>
</evidence>
<dbReference type="HAMAP" id="MF_00454">
    <property type="entry name" value="FluC"/>
    <property type="match status" value="1"/>
</dbReference>
<dbReference type="Proteomes" id="UP000199183">
    <property type="component" value="Unassembled WGS sequence"/>
</dbReference>
<feature type="binding site" evidence="10">
    <location>
        <position position="86"/>
    </location>
    <ligand>
        <name>Na(+)</name>
        <dbReference type="ChEBI" id="CHEBI:29101"/>
        <note>structural</note>
    </ligand>
</feature>
<feature type="transmembrane region" description="Helical" evidence="10">
    <location>
        <begin position="75"/>
        <end position="94"/>
    </location>
</feature>
<evidence type="ECO:0000256" key="5">
    <source>
        <dbReference type="ARBA" id="ARBA00023136"/>
    </source>
</evidence>
<evidence type="ECO:0000256" key="7">
    <source>
        <dbReference type="ARBA" id="ARBA00035120"/>
    </source>
</evidence>
<evidence type="ECO:0000256" key="2">
    <source>
        <dbReference type="ARBA" id="ARBA00022475"/>
    </source>
</evidence>
<dbReference type="GO" id="GO:0046872">
    <property type="term" value="F:metal ion binding"/>
    <property type="evidence" value="ECO:0007669"/>
    <property type="project" value="UniProtKB-KW"/>
</dbReference>
<keyword evidence="6 10" id="KW-0407">Ion channel</keyword>
<dbReference type="GO" id="GO:0062054">
    <property type="term" value="F:fluoride channel activity"/>
    <property type="evidence" value="ECO:0007669"/>
    <property type="project" value="UniProtKB-UniRule"/>
</dbReference>
<dbReference type="RefSeq" id="WP_091179793.1">
    <property type="nucleotide sequence ID" value="NZ_FNRY01000001.1"/>
</dbReference>
<comment type="similarity">
    <text evidence="7 10">Belongs to the fluoride channel Fluc/FEX (TC 1.A.43) family.</text>
</comment>
<gene>
    <name evidence="10" type="primary">fluC</name>
    <name evidence="10" type="synonym">crcB</name>
    <name evidence="11" type="ORF">SAMN04489806_0669</name>
</gene>
<keyword evidence="10" id="KW-0406">Ion transport</keyword>
<dbReference type="GO" id="GO:0005886">
    <property type="term" value="C:plasma membrane"/>
    <property type="evidence" value="ECO:0007669"/>
    <property type="project" value="UniProtKB-SubCell"/>
</dbReference>
<keyword evidence="2 10" id="KW-1003">Cell membrane</keyword>
<protein>
    <recommendedName>
        <fullName evidence="10">Fluoride-specific ion channel FluC</fullName>
    </recommendedName>
</protein>
<evidence type="ECO:0000256" key="6">
    <source>
        <dbReference type="ARBA" id="ARBA00023303"/>
    </source>
</evidence>
<feature type="transmembrane region" description="Helical" evidence="10">
    <location>
        <begin position="114"/>
        <end position="135"/>
    </location>
</feature>
<dbReference type="Pfam" id="PF02537">
    <property type="entry name" value="CRCB"/>
    <property type="match status" value="1"/>
</dbReference>
<evidence type="ECO:0000313" key="11">
    <source>
        <dbReference type="EMBL" id="SEB44890.1"/>
    </source>
</evidence>
<comment type="catalytic activity">
    <reaction evidence="8">
        <text>fluoride(in) = fluoride(out)</text>
        <dbReference type="Rhea" id="RHEA:76159"/>
        <dbReference type="ChEBI" id="CHEBI:17051"/>
    </reaction>
    <physiologicalReaction direction="left-to-right" evidence="8">
        <dbReference type="Rhea" id="RHEA:76160"/>
    </physiologicalReaction>
</comment>
<name>A0A1H4JF00_9MICO</name>
<comment type="activity regulation">
    <text evidence="10">Na(+) is not transported, but it plays an essential structural role and its presence is essential for fluoride channel function.</text>
</comment>
<evidence type="ECO:0000256" key="4">
    <source>
        <dbReference type="ARBA" id="ARBA00022989"/>
    </source>
</evidence>
<dbReference type="STRING" id="640635.SAMN04489806_0669"/>
<keyword evidence="10" id="KW-0479">Metal-binding</keyword>
<keyword evidence="10" id="KW-0915">Sodium</keyword>
<feature type="transmembrane region" description="Helical" evidence="10">
    <location>
        <begin position="12"/>
        <end position="32"/>
    </location>
</feature>
<feature type="binding site" evidence="10">
    <location>
        <position position="89"/>
    </location>
    <ligand>
        <name>Na(+)</name>
        <dbReference type="ChEBI" id="CHEBI:29101"/>
        <note>structural</note>
    </ligand>
</feature>
<comment type="subcellular location">
    <subcellularLocation>
        <location evidence="1 10">Cell membrane</location>
        <topology evidence="1 10">Multi-pass membrane protein</topology>
    </subcellularLocation>
</comment>
<organism evidence="11 12">
    <name type="scientific">Paramicrobacterium humi</name>
    <dbReference type="NCBI Taxonomy" id="640635"/>
    <lineage>
        <taxon>Bacteria</taxon>
        <taxon>Bacillati</taxon>
        <taxon>Actinomycetota</taxon>
        <taxon>Actinomycetes</taxon>
        <taxon>Micrococcales</taxon>
        <taxon>Microbacteriaceae</taxon>
        <taxon>Paramicrobacterium</taxon>
    </lineage>
</organism>
<accession>A0A1H4JF00</accession>
<feature type="transmembrane region" description="Helical" evidence="10">
    <location>
        <begin position="44"/>
        <end position="63"/>
    </location>
</feature>
<keyword evidence="3 10" id="KW-0812">Transmembrane</keyword>
<evidence type="ECO:0000256" key="10">
    <source>
        <dbReference type="HAMAP-Rule" id="MF_00454"/>
    </source>
</evidence>
<dbReference type="PANTHER" id="PTHR28259:SF1">
    <property type="entry name" value="FLUORIDE EXPORT PROTEIN 1-RELATED"/>
    <property type="match status" value="1"/>
</dbReference>
<dbReference type="PANTHER" id="PTHR28259">
    <property type="entry name" value="FLUORIDE EXPORT PROTEIN 1-RELATED"/>
    <property type="match status" value="1"/>
</dbReference>
<evidence type="ECO:0000256" key="1">
    <source>
        <dbReference type="ARBA" id="ARBA00004651"/>
    </source>
</evidence>
<evidence type="ECO:0000256" key="9">
    <source>
        <dbReference type="ARBA" id="ARBA00049940"/>
    </source>
</evidence>
<evidence type="ECO:0000256" key="3">
    <source>
        <dbReference type="ARBA" id="ARBA00022692"/>
    </source>
</evidence>
<dbReference type="OrthoDB" id="4408652at2"/>
<evidence type="ECO:0000256" key="8">
    <source>
        <dbReference type="ARBA" id="ARBA00035585"/>
    </source>
</evidence>
<comment type="function">
    <text evidence="9 10">Fluoride-specific ion channel. Important for reducing fluoride concentration in the cell, thus reducing its toxicity.</text>
</comment>
<dbReference type="EMBL" id="FNRY01000001">
    <property type="protein sequence ID" value="SEB44890.1"/>
    <property type="molecule type" value="Genomic_DNA"/>
</dbReference>
<keyword evidence="5 10" id="KW-0472">Membrane</keyword>
<keyword evidence="12" id="KW-1185">Reference proteome</keyword>
<sequence length="146" mass="14936">MAHHGPPLHLQWRFIALIAVGGAIGTALRAGLGTALATDGFPVATFSVNLAGAFGLGMLLEALVRFGNDTGHRRVLRLGLGTGFFGGFTTYSSFAVETAGFLTRGDDGLAVGYALGTVVAGALATVLGVMAGATLHRRRARRGRAA</sequence>
<keyword evidence="10" id="KW-0813">Transport</keyword>
<keyword evidence="4 10" id="KW-1133">Transmembrane helix</keyword>
<dbReference type="GO" id="GO:0140114">
    <property type="term" value="P:cellular detoxification of fluoride"/>
    <property type="evidence" value="ECO:0007669"/>
    <property type="project" value="UniProtKB-UniRule"/>
</dbReference>
<proteinExistence type="inferred from homology"/>
<reference evidence="11 12" key="1">
    <citation type="submission" date="2016-10" db="EMBL/GenBank/DDBJ databases">
        <authorList>
            <person name="de Groot N.N."/>
        </authorList>
    </citation>
    <scope>NUCLEOTIDE SEQUENCE [LARGE SCALE GENOMIC DNA]</scope>
    <source>
        <strain evidence="11 12">DSM 21799</strain>
    </source>
</reference>